<dbReference type="Proteomes" id="UP000243499">
    <property type="component" value="Chromosome 4"/>
</dbReference>
<keyword evidence="1" id="KW-1133">Transmembrane helix</keyword>
<accession>A0A2T8JDU5</accession>
<dbReference type="Gramene" id="PVH48100">
    <property type="protein sequence ID" value="PVH48100"/>
    <property type="gene ID" value="PAHAL_4G249200"/>
</dbReference>
<protein>
    <submittedName>
        <fullName evidence="2">Uncharacterized protein</fullName>
    </submittedName>
</protein>
<proteinExistence type="predicted"/>
<evidence type="ECO:0000256" key="1">
    <source>
        <dbReference type="SAM" id="Phobius"/>
    </source>
</evidence>
<keyword evidence="1" id="KW-0812">Transmembrane</keyword>
<name>A0A2T8JDU5_9POAL</name>
<dbReference type="EMBL" id="CM008049">
    <property type="protein sequence ID" value="PVH48100.1"/>
    <property type="molecule type" value="Genomic_DNA"/>
</dbReference>
<gene>
    <name evidence="2" type="ORF">PAHAL_4G249200</name>
</gene>
<sequence length="52" mass="5803">MKQNRRASIARANSKVNPLVIAFRTLANMLLCFSITVLSTCPVLILKPIYVL</sequence>
<evidence type="ECO:0000313" key="2">
    <source>
        <dbReference type="EMBL" id="PVH48100.1"/>
    </source>
</evidence>
<feature type="transmembrane region" description="Helical" evidence="1">
    <location>
        <begin position="21"/>
        <end position="46"/>
    </location>
</feature>
<dbReference type="AlphaFoldDB" id="A0A2T8JDU5"/>
<reference evidence="2" key="1">
    <citation type="submission" date="2018-04" db="EMBL/GenBank/DDBJ databases">
        <title>WGS assembly of Panicum hallii.</title>
        <authorList>
            <person name="Lovell J."/>
            <person name="Jenkins J."/>
            <person name="Lowry D."/>
            <person name="Mamidi S."/>
            <person name="Sreedasyam A."/>
            <person name="Weng X."/>
            <person name="Barry K."/>
            <person name="Bonette J."/>
            <person name="Campitelli B."/>
            <person name="Daum C."/>
            <person name="Gordon S."/>
            <person name="Gould B."/>
            <person name="Lipzen A."/>
            <person name="Macqueen A."/>
            <person name="Palacio-Mejia J."/>
            <person name="Plott C."/>
            <person name="Shakirov E."/>
            <person name="Shu S."/>
            <person name="Yoshinaga Y."/>
            <person name="Zane M."/>
            <person name="Rokhsar D."/>
            <person name="Grimwood J."/>
            <person name="Schmutz J."/>
            <person name="Juenger T."/>
        </authorList>
    </citation>
    <scope>NUCLEOTIDE SEQUENCE [LARGE SCALE GENOMIC DNA]</scope>
    <source>
        <strain evidence="2">FIL2</strain>
    </source>
</reference>
<organism evidence="2">
    <name type="scientific">Panicum hallii</name>
    <dbReference type="NCBI Taxonomy" id="206008"/>
    <lineage>
        <taxon>Eukaryota</taxon>
        <taxon>Viridiplantae</taxon>
        <taxon>Streptophyta</taxon>
        <taxon>Embryophyta</taxon>
        <taxon>Tracheophyta</taxon>
        <taxon>Spermatophyta</taxon>
        <taxon>Magnoliopsida</taxon>
        <taxon>Liliopsida</taxon>
        <taxon>Poales</taxon>
        <taxon>Poaceae</taxon>
        <taxon>PACMAD clade</taxon>
        <taxon>Panicoideae</taxon>
        <taxon>Panicodae</taxon>
        <taxon>Paniceae</taxon>
        <taxon>Panicinae</taxon>
        <taxon>Panicum</taxon>
        <taxon>Panicum sect. Panicum</taxon>
    </lineage>
</organism>
<keyword evidence="1" id="KW-0472">Membrane</keyword>